<keyword evidence="2" id="KW-1185">Reference proteome</keyword>
<proteinExistence type="predicted"/>
<dbReference type="Proteomes" id="UP000070263">
    <property type="component" value="Unassembled WGS sequence"/>
</dbReference>
<dbReference type="EMBL" id="LHYE01000005">
    <property type="protein sequence ID" value="KXB07603.1"/>
    <property type="molecule type" value="Genomic_DNA"/>
</dbReference>
<gene>
    <name evidence="1" type="ORF">AKJ51_00935</name>
</gene>
<accession>A0A133VMH4</accession>
<evidence type="ECO:0000313" key="1">
    <source>
        <dbReference type="EMBL" id="KXB07603.1"/>
    </source>
</evidence>
<name>A0A133VMH4_9EURY</name>
<comment type="caution">
    <text evidence="1">The sequence shown here is derived from an EMBL/GenBank/DDBJ whole genome shotgun (WGS) entry which is preliminary data.</text>
</comment>
<dbReference type="AlphaFoldDB" id="A0A133VMH4"/>
<organism evidence="1 2">
    <name type="scientific">candidate division MSBL1 archaeon SCGC-AAA382A20</name>
    <dbReference type="NCBI Taxonomy" id="1698280"/>
    <lineage>
        <taxon>Archaea</taxon>
        <taxon>Methanobacteriati</taxon>
        <taxon>Methanobacteriota</taxon>
        <taxon>candidate division MSBL1</taxon>
    </lineage>
</organism>
<evidence type="ECO:0000313" key="2">
    <source>
        <dbReference type="Proteomes" id="UP000070263"/>
    </source>
</evidence>
<sequence length="81" mass="8917">MKEDGKENKISIWIAISAVLATGVAEAVTCFHPPDHSANNEPDLVYEEKVMQTLRKNPRPYVVSGLGFQVNSETVKVLFGT</sequence>
<reference evidence="1 2" key="1">
    <citation type="journal article" date="2016" name="Sci. Rep.">
        <title>Metabolic traits of an uncultured archaeal lineage -MSBL1- from brine pools of the Red Sea.</title>
        <authorList>
            <person name="Mwirichia R."/>
            <person name="Alam I."/>
            <person name="Rashid M."/>
            <person name="Vinu M."/>
            <person name="Ba-Alawi W."/>
            <person name="Anthony Kamau A."/>
            <person name="Kamanda Ngugi D."/>
            <person name="Goker M."/>
            <person name="Klenk H.P."/>
            <person name="Bajic V."/>
            <person name="Stingl U."/>
        </authorList>
    </citation>
    <scope>NUCLEOTIDE SEQUENCE [LARGE SCALE GENOMIC DNA]</scope>
    <source>
        <strain evidence="1">SCGC-AAA382A20</strain>
    </source>
</reference>
<protein>
    <submittedName>
        <fullName evidence="1">Uncharacterized protein</fullName>
    </submittedName>
</protein>